<dbReference type="AlphaFoldDB" id="A0A0L0DNZ5"/>
<dbReference type="Gene3D" id="1.10.1750.10">
    <property type="match status" value="1"/>
</dbReference>
<dbReference type="InterPro" id="IPR010921">
    <property type="entry name" value="Trp_repressor/repl_initiator"/>
</dbReference>
<accession>A0A0L0DNZ5</accession>
<keyword evidence="4" id="KW-1185">Reference proteome</keyword>
<feature type="compositionally biased region" description="Low complexity" evidence="1">
    <location>
        <begin position="145"/>
        <end position="182"/>
    </location>
</feature>
<dbReference type="GO" id="GO:0005524">
    <property type="term" value="F:ATP binding"/>
    <property type="evidence" value="ECO:0007669"/>
    <property type="project" value="InterPro"/>
</dbReference>
<dbReference type="SMART" id="SM00760">
    <property type="entry name" value="Bac_DnaA_C"/>
    <property type="match status" value="1"/>
</dbReference>
<evidence type="ECO:0000313" key="4">
    <source>
        <dbReference type="Proteomes" id="UP000054408"/>
    </source>
</evidence>
<dbReference type="GeneID" id="25567912"/>
<proteinExistence type="predicted"/>
<dbReference type="GO" id="GO:0006275">
    <property type="term" value="P:regulation of DNA replication"/>
    <property type="evidence" value="ECO:0007669"/>
    <property type="project" value="InterPro"/>
</dbReference>
<protein>
    <recommendedName>
        <fullName evidence="2">Chromosomal replication initiator DnaA C-terminal domain-containing protein</fullName>
    </recommendedName>
</protein>
<dbReference type="SUPFAM" id="SSF48295">
    <property type="entry name" value="TrpR-like"/>
    <property type="match status" value="1"/>
</dbReference>
<feature type="domain" description="Chromosomal replication initiator DnaA C-terminal" evidence="2">
    <location>
        <begin position="237"/>
        <end position="306"/>
    </location>
</feature>
<dbReference type="Pfam" id="PF08299">
    <property type="entry name" value="Bac_DnaA_C"/>
    <property type="match status" value="1"/>
</dbReference>
<feature type="region of interest" description="Disordered" evidence="1">
    <location>
        <begin position="1"/>
        <end position="215"/>
    </location>
</feature>
<evidence type="ECO:0000256" key="1">
    <source>
        <dbReference type="SAM" id="MobiDB-lite"/>
    </source>
</evidence>
<sequence length="363" mass="38338">MRSTPTYTRATLSRNPSCLELSGPIVFRQPASSAGGSSSGRKRGRGDSGAGLGYEYACGGPANKRQAVLASPSGHTSPPPPSSSSSSSFRRRRRQPPASPDPPLSPSGFDSLLLASRLLASPQTPTGRTPSPEACLTRSRRSPSSRRSVSSQRSGSSASSPAQSRGPSPRAVSSSPPSASPRARNRKLDLGEAGDGDGDGDDHGEEEAAAPETAVVANLSRKRIAPIGDLDSDSQPLVRTIVQAVAGGFGMTTDVVRSTSKKPLVHLARQLAWYLLMNHTGLTQTRAAKLMHVKNHKSVSRALQNWTVKRARCAMLSGRFPRPGEERNVGSFAAAVEALAAFVKVNYRNYLASFTTTALRQKA</sequence>
<feature type="compositionally biased region" description="Low complexity" evidence="1">
    <location>
        <begin position="111"/>
        <end position="121"/>
    </location>
</feature>
<feature type="compositionally biased region" description="Acidic residues" evidence="1">
    <location>
        <begin position="192"/>
        <end position="209"/>
    </location>
</feature>
<gene>
    <name evidence="3" type="ORF">AMSG_09456</name>
</gene>
<dbReference type="GO" id="GO:0006270">
    <property type="term" value="P:DNA replication initiation"/>
    <property type="evidence" value="ECO:0007669"/>
    <property type="project" value="InterPro"/>
</dbReference>
<dbReference type="EMBL" id="GL349482">
    <property type="protein sequence ID" value="KNC53741.1"/>
    <property type="molecule type" value="Genomic_DNA"/>
</dbReference>
<dbReference type="RefSeq" id="XP_013754304.1">
    <property type="nucleotide sequence ID" value="XM_013898850.1"/>
</dbReference>
<dbReference type="Proteomes" id="UP000054408">
    <property type="component" value="Unassembled WGS sequence"/>
</dbReference>
<evidence type="ECO:0000259" key="2">
    <source>
        <dbReference type="SMART" id="SM00760"/>
    </source>
</evidence>
<dbReference type="GO" id="GO:0043565">
    <property type="term" value="F:sequence-specific DNA binding"/>
    <property type="evidence" value="ECO:0007669"/>
    <property type="project" value="InterPro"/>
</dbReference>
<dbReference type="InterPro" id="IPR013159">
    <property type="entry name" value="DnaA_C"/>
</dbReference>
<name>A0A0L0DNZ5_THETB</name>
<feature type="compositionally biased region" description="Polar residues" evidence="1">
    <location>
        <begin position="1"/>
        <end position="16"/>
    </location>
</feature>
<evidence type="ECO:0000313" key="3">
    <source>
        <dbReference type="EMBL" id="KNC53741.1"/>
    </source>
</evidence>
<reference evidence="3 4" key="1">
    <citation type="submission" date="2010-05" db="EMBL/GenBank/DDBJ databases">
        <title>The Genome Sequence of Thecamonas trahens ATCC 50062.</title>
        <authorList>
            <consortium name="The Broad Institute Genome Sequencing Platform"/>
            <person name="Russ C."/>
            <person name="Cuomo C."/>
            <person name="Shea T."/>
            <person name="Young S.K."/>
            <person name="Zeng Q."/>
            <person name="Koehrsen M."/>
            <person name="Haas B."/>
            <person name="Borodovsky M."/>
            <person name="Guigo R."/>
            <person name="Alvarado L."/>
            <person name="Berlin A."/>
            <person name="Bochicchio J."/>
            <person name="Borenstein D."/>
            <person name="Chapman S."/>
            <person name="Chen Z."/>
            <person name="Freedman E."/>
            <person name="Gellesch M."/>
            <person name="Goldberg J."/>
            <person name="Griggs A."/>
            <person name="Gujja S."/>
            <person name="Heilman E."/>
            <person name="Heiman D."/>
            <person name="Hepburn T."/>
            <person name="Howarth C."/>
            <person name="Jen D."/>
            <person name="Larson L."/>
            <person name="Mehta T."/>
            <person name="Park D."/>
            <person name="Pearson M."/>
            <person name="Roberts A."/>
            <person name="Saif S."/>
            <person name="Shenoy N."/>
            <person name="Sisk P."/>
            <person name="Stolte C."/>
            <person name="Sykes S."/>
            <person name="Thomson T."/>
            <person name="Walk T."/>
            <person name="White J."/>
            <person name="Yandava C."/>
            <person name="Burger G."/>
            <person name="Gray M.W."/>
            <person name="Holland P.W.H."/>
            <person name="King N."/>
            <person name="Lang F.B.F."/>
            <person name="Roger A.J."/>
            <person name="Ruiz-Trillo I."/>
            <person name="Lander E."/>
            <person name="Nusbaum C."/>
        </authorList>
    </citation>
    <scope>NUCLEOTIDE SEQUENCE [LARGE SCALE GENOMIC DNA]</scope>
    <source>
        <strain evidence="3 4">ATCC 50062</strain>
    </source>
</reference>
<organism evidence="3 4">
    <name type="scientific">Thecamonas trahens ATCC 50062</name>
    <dbReference type="NCBI Taxonomy" id="461836"/>
    <lineage>
        <taxon>Eukaryota</taxon>
        <taxon>Apusozoa</taxon>
        <taxon>Apusomonadida</taxon>
        <taxon>Apusomonadidae</taxon>
        <taxon>Thecamonas</taxon>
    </lineage>
</organism>